<protein>
    <submittedName>
        <fullName evidence="2">Uncharacterized protein</fullName>
    </submittedName>
</protein>
<feature type="region of interest" description="Disordered" evidence="1">
    <location>
        <begin position="1"/>
        <end position="57"/>
    </location>
</feature>
<accession>A0A7W3JDF1</accession>
<evidence type="ECO:0000313" key="2">
    <source>
        <dbReference type="EMBL" id="MBA8810758.1"/>
    </source>
</evidence>
<dbReference type="RefSeq" id="WP_182619815.1">
    <property type="nucleotide sequence ID" value="NZ_BAAATF010000017.1"/>
</dbReference>
<dbReference type="EMBL" id="JACGWV010000002">
    <property type="protein sequence ID" value="MBA8810758.1"/>
    <property type="molecule type" value="Genomic_DNA"/>
</dbReference>
<dbReference type="Proteomes" id="UP000540568">
    <property type="component" value="Unassembled WGS sequence"/>
</dbReference>
<feature type="region of interest" description="Disordered" evidence="1">
    <location>
        <begin position="176"/>
        <end position="249"/>
    </location>
</feature>
<evidence type="ECO:0000256" key="1">
    <source>
        <dbReference type="SAM" id="MobiDB-lite"/>
    </source>
</evidence>
<reference evidence="2 3" key="1">
    <citation type="submission" date="2020-07" db="EMBL/GenBank/DDBJ databases">
        <title>Sequencing the genomes of 1000 actinobacteria strains.</title>
        <authorList>
            <person name="Klenk H.-P."/>
        </authorList>
    </citation>
    <scope>NUCLEOTIDE SEQUENCE [LARGE SCALE GENOMIC DNA]</scope>
    <source>
        <strain evidence="2 3">DSM 44121</strain>
    </source>
</reference>
<gene>
    <name evidence="2" type="ORF">FHX71_004734</name>
</gene>
<feature type="compositionally biased region" description="Low complexity" evidence="1">
    <location>
        <begin position="203"/>
        <end position="217"/>
    </location>
</feature>
<keyword evidence="3" id="KW-1185">Reference proteome</keyword>
<name>A0A7W3JDF1_9MICO</name>
<proteinExistence type="predicted"/>
<evidence type="ECO:0000313" key="3">
    <source>
        <dbReference type="Proteomes" id="UP000540568"/>
    </source>
</evidence>
<organism evidence="2 3">
    <name type="scientific">Promicromonospora sukumoe</name>
    <dbReference type="NCBI Taxonomy" id="88382"/>
    <lineage>
        <taxon>Bacteria</taxon>
        <taxon>Bacillati</taxon>
        <taxon>Actinomycetota</taxon>
        <taxon>Actinomycetes</taxon>
        <taxon>Micrococcales</taxon>
        <taxon>Promicromonosporaceae</taxon>
        <taxon>Promicromonospora</taxon>
    </lineage>
</organism>
<dbReference type="AlphaFoldDB" id="A0A7W3JDF1"/>
<sequence length="249" mass="25370">MGFLDRLLGREPREQIPGMHQGGGAPRPQYQQAPGQTPAYGTAPVYGSAASTGRSEDEVAVERYRYLLRTAPPDRVEEAHAEAFAQLTPEQRNQVLAQLSETVPPNERATSDEPRDLARMATRAEMRNPGTLERNFGASRGPGFGSMLGASMLGTIGGMVIGSAVADMMFGSSFGDPGQDFAGGEEAGAEGGAEEAGAEEAGGEPVEAAGAEGDPGADAGGDGGGFFGDMFGGGDGGGDFGGDFGGGEF</sequence>
<comment type="caution">
    <text evidence="2">The sequence shown here is derived from an EMBL/GenBank/DDBJ whole genome shotgun (WGS) entry which is preliminary data.</text>
</comment>
<feature type="compositionally biased region" description="Gly residues" evidence="1">
    <location>
        <begin position="218"/>
        <end position="249"/>
    </location>
</feature>
<feature type="compositionally biased region" description="Acidic residues" evidence="1">
    <location>
        <begin position="192"/>
        <end position="202"/>
    </location>
</feature>